<dbReference type="Proteomes" id="UP000283992">
    <property type="component" value="Unassembled WGS sequence"/>
</dbReference>
<dbReference type="EMBL" id="JAJBNC010000030">
    <property type="protein sequence ID" value="MCB5495078.1"/>
    <property type="molecule type" value="Genomic_DNA"/>
</dbReference>
<dbReference type="Proteomes" id="UP001211731">
    <property type="component" value="Unassembled WGS sequence"/>
</dbReference>
<evidence type="ECO:0000313" key="22">
    <source>
        <dbReference type="Proteomes" id="UP000286137"/>
    </source>
</evidence>
<dbReference type="EMBL" id="NIHT01000002">
    <property type="protein sequence ID" value="PLT77294.1"/>
    <property type="molecule type" value="Genomic_DNA"/>
</dbReference>
<keyword evidence="1 8" id="KW-0808">Transferase</keyword>
<dbReference type="InterPro" id="IPR051016">
    <property type="entry name" value="Diverse_Substrate_AcTransf"/>
</dbReference>
<evidence type="ECO:0000313" key="11">
    <source>
        <dbReference type="EMBL" id="PLT77294.1"/>
    </source>
</evidence>
<dbReference type="Proteomes" id="UP001076974">
    <property type="component" value="Unassembled WGS sequence"/>
</dbReference>
<evidence type="ECO:0000256" key="2">
    <source>
        <dbReference type="ARBA" id="ARBA00023315"/>
    </source>
</evidence>
<dbReference type="Proteomes" id="UP000285610">
    <property type="component" value="Unassembled WGS sequence"/>
</dbReference>
<protein>
    <submittedName>
        <fullName evidence="8 12">N-acetyltransferase</fullName>
        <ecNumber evidence="8">2.3.1.-</ecNumber>
    </submittedName>
</protein>
<dbReference type="InterPro" id="IPR016181">
    <property type="entry name" value="Acyl_CoA_acyltransferase"/>
</dbReference>
<dbReference type="EMBL" id="JAJBOM010000012">
    <property type="protein sequence ID" value="MCB5619454.1"/>
    <property type="molecule type" value="Genomic_DNA"/>
</dbReference>
<feature type="domain" description="N-acetyltransferase" evidence="3">
    <location>
        <begin position="3"/>
        <end position="146"/>
    </location>
</feature>
<dbReference type="EMBL" id="QRWQ01000008">
    <property type="protein sequence ID" value="RGT38440.1"/>
    <property type="molecule type" value="Genomic_DNA"/>
</dbReference>
<evidence type="ECO:0000259" key="3">
    <source>
        <dbReference type="PROSITE" id="PS51186"/>
    </source>
</evidence>
<evidence type="ECO:0000313" key="15">
    <source>
        <dbReference type="EMBL" id="RHJ11242.1"/>
    </source>
</evidence>
<gene>
    <name evidence="11" type="ORF">CDL23_01505</name>
    <name evidence="15" type="ORF">DW142_10125</name>
    <name evidence="14" type="ORF">DW243_04220</name>
    <name evidence="13" type="ORF">DWX36_09925</name>
    <name evidence="12" type="ORF">DWY88_16045</name>
    <name evidence="16" type="ORF">DWZ50_01365</name>
    <name evidence="10" type="ORF">G4981_09515</name>
    <name evidence="9" type="ORF">G4993_08545</name>
    <name evidence="5" type="ORF">LIQ08_09860</name>
    <name evidence="4" type="ORF">LIQ10_15270</name>
    <name evidence="6" type="ORF">OZZ16_02840</name>
    <name evidence="8" type="ORF">PNU63_11565</name>
    <name evidence="7" type="ORF">PNW85_09675</name>
</gene>
<dbReference type="Proteomes" id="UP000283834">
    <property type="component" value="Unassembled WGS sequence"/>
</dbReference>
<dbReference type="GO" id="GO:0008080">
    <property type="term" value="F:N-acetyltransferase activity"/>
    <property type="evidence" value="ECO:0007669"/>
    <property type="project" value="TreeGrafter"/>
</dbReference>
<dbReference type="Proteomes" id="UP000286137">
    <property type="component" value="Unassembled WGS sequence"/>
</dbReference>
<dbReference type="EMBL" id="JAAIRV010000014">
    <property type="protein sequence ID" value="NSI58448.1"/>
    <property type="molecule type" value="Genomic_DNA"/>
</dbReference>
<dbReference type="SUPFAM" id="SSF55729">
    <property type="entry name" value="Acyl-CoA N-acyltransferases (Nat)"/>
    <property type="match status" value="1"/>
</dbReference>
<evidence type="ECO:0000313" key="18">
    <source>
        <dbReference type="Proteomes" id="UP000283834"/>
    </source>
</evidence>
<evidence type="ECO:0000256" key="1">
    <source>
        <dbReference type="ARBA" id="ARBA00022679"/>
    </source>
</evidence>
<reference evidence="11 17" key="1">
    <citation type="journal article" date="2017" name="Genome Med.">
        <title>A novel Ruminococcus gnavus clade enriched in inflammatory bowel disease patients.</title>
        <authorList>
            <person name="Hall A.B."/>
            <person name="Yassour M."/>
            <person name="Sauk J."/>
            <person name="Garner A."/>
            <person name="Jiang X."/>
            <person name="Arthur T."/>
            <person name="Lagoudas G.K."/>
            <person name="Vatanen T."/>
            <person name="Fornelos N."/>
            <person name="Wilson R."/>
            <person name="Bertha M."/>
            <person name="Cohen M."/>
            <person name="Garber J."/>
            <person name="Khalili H."/>
            <person name="Gevers D."/>
            <person name="Ananthakrishnan A.N."/>
            <person name="Kugathasan S."/>
            <person name="Lander E.S."/>
            <person name="Blainey P."/>
            <person name="Vlamakis H."/>
            <person name="Xavier R.J."/>
            <person name="Huttenhower C."/>
        </authorList>
    </citation>
    <scope>NUCLEOTIDE SEQUENCE [LARGE SCALE GENOMIC DNA]</scope>
    <source>
        <strain evidence="11 17">RJX1125</strain>
    </source>
</reference>
<proteinExistence type="predicted"/>
<dbReference type="Proteomes" id="UP001296581">
    <property type="component" value="Unassembled WGS sequence"/>
</dbReference>
<dbReference type="EMBL" id="JAAIRY010000014">
    <property type="protein sequence ID" value="NSI65505.1"/>
    <property type="molecule type" value="Genomic_DNA"/>
</dbReference>
<evidence type="ECO:0000313" key="7">
    <source>
        <dbReference type="EMBL" id="MDB8686943.1"/>
    </source>
</evidence>
<reference evidence="9" key="3">
    <citation type="journal article" date="2020" name="Cell Host Microbe">
        <title>Functional and Genomic Variation between Human-Derived Isolates of Lachnospiraceae Reveals Inter- and Intra-Species Diversity.</title>
        <authorList>
            <person name="Sorbara M.T."/>
            <person name="Littmann E.R."/>
            <person name="Fontana E."/>
            <person name="Moody T.U."/>
            <person name="Kohout C.E."/>
            <person name="Gjonbalaj M."/>
            <person name="Eaton V."/>
            <person name="Seok R."/>
            <person name="Leiner I.M."/>
            <person name="Pamer E.G."/>
        </authorList>
    </citation>
    <scope>NUCLEOTIDE SEQUENCE</scope>
    <source>
        <strain evidence="10">MSK.11.9</strain>
        <strain evidence="9">MSK.15.32</strain>
    </source>
</reference>
<evidence type="ECO:0000313" key="17">
    <source>
        <dbReference type="Proteomes" id="UP000235093"/>
    </source>
</evidence>
<evidence type="ECO:0000313" key="16">
    <source>
        <dbReference type="EMBL" id="RHM81469.1"/>
    </source>
</evidence>
<dbReference type="Gene3D" id="3.40.630.30">
    <property type="match status" value="1"/>
</dbReference>
<evidence type="ECO:0000313" key="6">
    <source>
        <dbReference type="EMBL" id="MCZ0688862.1"/>
    </source>
</evidence>
<dbReference type="Proteomes" id="UP000283981">
    <property type="component" value="Unassembled WGS sequence"/>
</dbReference>
<dbReference type="EMBL" id="QRIS01000005">
    <property type="protein sequence ID" value="RHG87318.1"/>
    <property type="molecule type" value="Genomic_DNA"/>
</dbReference>
<dbReference type="AlphaFoldDB" id="A0A2N5NNK8"/>
<organism evidence="8 23">
    <name type="scientific">Mediterraneibacter gnavus</name>
    <name type="common">Ruminococcus gnavus</name>
    <dbReference type="NCBI Taxonomy" id="33038"/>
    <lineage>
        <taxon>Bacteria</taxon>
        <taxon>Bacillati</taxon>
        <taxon>Bacillota</taxon>
        <taxon>Clostridia</taxon>
        <taxon>Lachnospirales</taxon>
        <taxon>Lachnospiraceae</taxon>
        <taxon>Mediterraneibacter</taxon>
    </lineage>
</organism>
<dbReference type="Pfam" id="PF00583">
    <property type="entry name" value="Acetyltransf_1"/>
    <property type="match status" value="1"/>
</dbReference>
<evidence type="ECO:0000313" key="4">
    <source>
        <dbReference type="EMBL" id="MCB5495078.1"/>
    </source>
</evidence>
<evidence type="ECO:0000313" key="8">
    <source>
        <dbReference type="EMBL" id="MDB8739396.1"/>
    </source>
</evidence>
<dbReference type="PANTHER" id="PTHR10545">
    <property type="entry name" value="DIAMINE N-ACETYLTRANSFERASE"/>
    <property type="match status" value="1"/>
</dbReference>
<dbReference type="EMBL" id="JAPRBD010000002">
    <property type="protein sequence ID" value="MCZ0688862.1"/>
    <property type="molecule type" value="Genomic_DNA"/>
</dbReference>
<dbReference type="PANTHER" id="PTHR10545:SF29">
    <property type="entry name" value="GH14572P-RELATED"/>
    <property type="match status" value="1"/>
</dbReference>
<reference evidence="4" key="5">
    <citation type="submission" date="2021-10" db="EMBL/GenBank/DDBJ databases">
        <title>Collection of gut derived symbiotic bacterial strains cultured from healthy donors.</title>
        <authorList>
            <person name="Lin H."/>
            <person name="Littmann E."/>
            <person name="Claire K."/>
            <person name="Pamer E."/>
        </authorList>
    </citation>
    <scope>NUCLEOTIDE SEQUENCE</scope>
    <source>
        <strain evidence="5">MSK.23.18</strain>
        <strain evidence="4">MSK.23.4</strain>
    </source>
</reference>
<dbReference type="EMBL" id="QRLN01000013">
    <property type="protein sequence ID" value="RHJ11242.1"/>
    <property type="molecule type" value="Genomic_DNA"/>
</dbReference>
<evidence type="ECO:0000313" key="10">
    <source>
        <dbReference type="EMBL" id="NSI65505.1"/>
    </source>
</evidence>
<dbReference type="EMBL" id="JAQMLR010000011">
    <property type="protein sequence ID" value="MDB8739396.1"/>
    <property type="molecule type" value="Genomic_DNA"/>
</dbReference>
<evidence type="ECO:0000313" key="19">
    <source>
        <dbReference type="Proteomes" id="UP000283981"/>
    </source>
</evidence>
<evidence type="ECO:0000313" key="5">
    <source>
        <dbReference type="EMBL" id="MCB5619454.1"/>
    </source>
</evidence>
<evidence type="ECO:0000313" key="9">
    <source>
        <dbReference type="EMBL" id="NSI58448.1"/>
    </source>
</evidence>
<dbReference type="EMBL" id="QRTJ01000050">
    <property type="protein sequence ID" value="RGQ60157.1"/>
    <property type="molecule type" value="Genomic_DNA"/>
</dbReference>
<evidence type="ECO:0000313" key="13">
    <source>
        <dbReference type="EMBL" id="RGT38440.1"/>
    </source>
</evidence>
<dbReference type="EMBL" id="JAQMLA010000024">
    <property type="protein sequence ID" value="MDB8686943.1"/>
    <property type="molecule type" value="Genomic_DNA"/>
</dbReference>
<dbReference type="Proteomes" id="UP001212160">
    <property type="component" value="Unassembled WGS sequence"/>
</dbReference>
<dbReference type="Proteomes" id="UP001296580">
    <property type="component" value="Unassembled WGS sequence"/>
</dbReference>
<evidence type="ECO:0000313" key="23">
    <source>
        <dbReference type="Proteomes" id="UP001211731"/>
    </source>
</evidence>
<name>A0A2N5NNK8_MEDGN</name>
<evidence type="ECO:0000313" key="12">
    <source>
        <dbReference type="EMBL" id="RGQ60157.1"/>
    </source>
</evidence>
<evidence type="ECO:0000313" key="21">
    <source>
        <dbReference type="Proteomes" id="UP000285610"/>
    </source>
</evidence>
<dbReference type="RefSeq" id="WP_009244203.1">
    <property type="nucleotide sequence ID" value="NZ_AP031447.1"/>
</dbReference>
<sequence length="146" mass="17054">MEFTIRNMMEQDKQEVLDMMRVFYASPAVQSNGSDEIFENDIRTCIEGSPYLEGYVFENEGQLLGYAMAAKSFSTEFGKQCVWIEDLYMKPESRGLGIGSKFFEYIEEKYADVVVRLEVEEENERAVHVYKKAGYEVLPYMEMIRK</sequence>
<reference evidence="9" key="4">
    <citation type="submission" date="2020-02" db="EMBL/GenBank/DDBJ databases">
        <authorList>
            <person name="Littmann E."/>
            <person name="Sorbara M."/>
        </authorList>
    </citation>
    <scope>NUCLEOTIDE SEQUENCE</scope>
    <source>
        <strain evidence="10">MSK.11.9</strain>
        <strain evidence="9">MSK.15.32</strain>
    </source>
</reference>
<dbReference type="Proteomes" id="UP000235093">
    <property type="component" value="Unassembled WGS sequence"/>
</dbReference>
<dbReference type="CDD" id="cd04301">
    <property type="entry name" value="NAT_SF"/>
    <property type="match status" value="1"/>
</dbReference>
<dbReference type="STRING" id="33038.GCA_900067245_02115"/>
<evidence type="ECO:0000313" key="20">
    <source>
        <dbReference type="Proteomes" id="UP000283992"/>
    </source>
</evidence>
<reference evidence="6" key="6">
    <citation type="submission" date="2022-11" db="EMBL/GenBank/DDBJ databases">
        <title>Temperate bacteriophages infecting mucin-degrading bacterium Ruminococcus gnavus from the human gut.</title>
        <authorList>
            <person name="Buttimer C."/>
        </authorList>
    </citation>
    <scope>NUCLEOTIDE SEQUENCE</scope>
    <source>
        <strain evidence="6">CCUG 52279</strain>
    </source>
</reference>
<dbReference type="EMBL" id="QRQE01000002">
    <property type="protein sequence ID" value="RHM81469.1"/>
    <property type="molecule type" value="Genomic_DNA"/>
</dbReference>
<keyword evidence="2 8" id="KW-0012">Acyltransferase</keyword>
<reference evidence="18 19" key="2">
    <citation type="submission" date="2018-08" db="EMBL/GenBank/DDBJ databases">
        <title>A genome reference for cultivated species of the human gut microbiota.</title>
        <authorList>
            <person name="Zou Y."/>
            <person name="Xue W."/>
            <person name="Luo G."/>
        </authorList>
    </citation>
    <scope>NUCLEOTIDE SEQUENCE [LARGE SCALE GENOMIC DNA]</scope>
    <source>
        <strain evidence="13 18">AF19-16AC</strain>
        <strain evidence="12 22">AF27-4BH</strain>
        <strain evidence="16 21">AF33-12</strain>
        <strain evidence="15 20">AM12-54</strain>
        <strain evidence="14 19">AM21-18</strain>
    </source>
</reference>
<dbReference type="Proteomes" id="UP001297422">
    <property type="component" value="Unassembled WGS sequence"/>
</dbReference>
<accession>A0A2N5NNK8</accession>
<dbReference type="InterPro" id="IPR000182">
    <property type="entry name" value="GNAT_dom"/>
</dbReference>
<dbReference type="Proteomes" id="UP001297370">
    <property type="component" value="Unassembled WGS sequence"/>
</dbReference>
<reference evidence="8" key="7">
    <citation type="submission" date="2023-01" db="EMBL/GenBank/DDBJ databases">
        <title>Human gut microbiome strain richness.</title>
        <authorList>
            <person name="Chen-Liaw A."/>
        </authorList>
    </citation>
    <scope>NUCLEOTIDE SEQUENCE</scope>
    <source>
        <strain evidence="8">1001217st1_A9_1001217B_191108</strain>
        <strain evidence="7">RTP21484st1_H11_RTP21484_190118</strain>
    </source>
</reference>
<dbReference type="PROSITE" id="PS51186">
    <property type="entry name" value="GNAT"/>
    <property type="match status" value="1"/>
</dbReference>
<evidence type="ECO:0000313" key="14">
    <source>
        <dbReference type="EMBL" id="RHG87318.1"/>
    </source>
</evidence>
<dbReference type="EC" id="2.3.1.-" evidence="8"/>
<comment type="caution">
    <text evidence="8">The sequence shown here is derived from an EMBL/GenBank/DDBJ whole genome shotgun (WGS) entry which is preliminary data.</text>
</comment>